<gene>
    <name evidence="1" type="ORF">L596_000699</name>
</gene>
<protein>
    <submittedName>
        <fullName evidence="1">Uncharacterized protein</fullName>
    </submittedName>
</protein>
<keyword evidence="2" id="KW-1185">Reference proteome</keyword>
<organism evidence="1 2">
    <name type="scientific">Steinernema carpocapsae</name>
    <name type="common">Entomopathogenic nematode</name>
    <dbReference type="NCBI Taxonomy" id="34508"/>
    <lineage>
        <taxon>Eukaryota</taxon>
        <taxon>Metazoa</taxon>
        <taxon>Ecdysozoa</taxon>
        <taxon>Nematoda</taxon>
        <taxon>Chromadorea</taxon>
        <taxon>Rhabditida</taxon>
        <taxon>Tylenchina</taxon>
        <taxon>Panagrolaimomorpha</taxon>
        <taxon>Strongyloidoidea</taxon>
        <taxon>Steinernematidae</taxon>
        <taxon>Steinernema</taxon>
    </lineage>
</organism>
<dbReference type="Proteomes" id="UP000298663">
    <property type="component" value="Unassembled WGS sequence"/>
</dbReference>
<proteinExistence type="predicted"/>
<dbReference type="AlphaFoldDB" id="A0A4U8UJJ5"/>
<sequence>MPLWNNHFMLEIPKPVFSNSVLHRKRGSRRNTSDNAGDSDDLEIRATSDARTWLIDSRRLLRTTRGFYSVDEDENSFQNQIANLSFLTLQKTTTFVHKDIKRLDNFVPCTWPRDSAEVLLDIKVGFCFWIFHKRVFTFAPWISRMRKNKFAFLIETWIRGQMKYVLLSKPMPIKKNNFKKINSKVNWRRSLRTTFADLKYVARPTGPNTAIFS</sequence>
<evidence type="ECO:0000313" key="2">
    <source>
        <dbReference type="Proteomes" id="UP000298663"/>
    </source>
</evidence>
<comment type="caution">
    <text evidence="1">The sequence shown here is derived from an EMBL/GenBank/DDBJ whole genome shotgun (WGS) entry which is preliminary data.</text>
</comment>
<evidence type="ECO:0000313" key="1">
    <source>
        <dbReference type="EMBL" id="TMS32906.1"/>
    </source>
</evidence>
<reference evidence="1 2" key="1">
    <citation type="journal article" date="2015" name="Genome Biol.">
        <title>Comparative genomics of Steinernema reveals deeply conserved gene regulatory networks.</title>
        <authorList>
            <person name="Dillman A.R."/>
            <person name="Macchietto M."/>
            <person name="Porter C.F."/>
            <person name="Rogers A."/>
            <person name="Williams B."/>
            <person name="Antoshechkin I."/>
            <person name="Lee M.M."/>
            <person name="Goodwin Z."/>
            <person name="Lu X."/>
            <person name="Lewis E.E."/>
            <person name="Goodrich-Blair H."/>
            <person name="Stock S.P."/>
            <person name="Adams B.J."/>
            <person name="Sternberg P.W."/>
            <person name="Mortazavi A."/>
        </authorList>
    </citation>
    <scope>NUCLEOTIDE SEQUENCE [LARGE SCALE GENOMIC DNA]</scope>
    <source>
        <strain evidence="1 2">ALL</strain>
    </source>
</reference>
<name>A0A4U8UJJ5_STECR</name>
<reference evidence="1 2" key="2">
    <citation type="journal article" date="2019" name="G3 (Bethesda)">
        <title>Hybrid Assembly of the Genome of the Entomopathogenic Nematode Steinernema carpocapsae Identifies the X-Chromosome.</title>
        <authorList>
            <person name="Serra L."/>
            <person name="Macchietto M."/>
            <person name="Macias-Munoz A."/>
            <person name="McGill C.J."/>
            <person name="Rodriguez I.M."/>
            <person name="Rodriguez B."/>
            <person name="Murad R."/>
            <person name="Mortazavi A."/>
        </authorList>
    </citation>
    <scope>NUCLEOTIDE SEQUENCE [LARGE SCALE GENOMIC DNA]</scope>
    <source>
        <strain evidence="1 2">ALL</strain>
    </source>
</reference>
<dbReference type="EMBL" id="AZBU02000001">
    <property type="protein sequence ID" value="TMS32906.1"/>
    <property type="molecule type" value="Genomic_DNA"/>
</dbReference>
<accession>A0A4U8UJJ5</accession>